<dbReference type="PROSITE" id="PS50240">
    <property type="entry name" value="TRYPSIN_DOM"/>
    <property type="match status" value="1"/>
</dbReference>
<dbReference type="AlphaFoldDB" id="A0A3B4DVA3"/>
<dbReference type="Gene3D" id="2.40.10.10">
    <property type="entry name" value="Trypsin-like serine proteases"/>
    <property type="match status" value="1"/>
</dbReference>
<feature type="signal peptide" evidence="3">
    <location>
        <begin position="1"/>
        <end position="19"/>
    </location>
</feature>
<accession>A0A3B4DVA3</accession>
<evidence type="ECO:0000313" key="6">
    <source>
        <dbReference type="Proteomes" id="UP001501920"/>
    </source>
</evidence>
<dbReference type="PROSITE" id="PS00134">
    <property type="entry name" value="TRYPSIN_HIS"/>
    <property type="match status" value="1"/>
</dbReference>
<dbReference type="GO" id="GO:0004252">
    <property type="term" value="F:serine-type endopeptidase activity"/>
    <property type="evidence" value="ECO:0007669"/>
    <property type="project" value="InterPro"/>
</dbReference>
<keyword evidence="1" id="KW-1015">Disulfide bond</keyword>
<dbReference type="Ensembl" id="ENSPNAT00000003957.2">
    <property type="protein sequence ID" value="ENSPNAP00000026899.1"/>
    <property type="gene ID" value="ENSPNAG00000012253.2"/>
</dbReference>
<dbReference type="PRINTS" id="PR00722">
    <property type="entry name" value="CHYMOTRYPSIN"/>
</dbReference>
<feature type="chain" id="PRO_5017203919" description="Peptidase S1 domain-containing protein" evidence="3">
    <location>
        <begin position="20"/>
        <end position="252"/>
    </location>
</feature>
<dbReference type="OMA" id="NINWISI"/>
<dbReference type="RefSeq" id="XP_017567539.1">
    <property type="nucleotide sequence ID" value="XM_017712050.2"/>
</dbReference>
<comment type="similarity">
    <text evidence="2">Belongs to the peptidase S1 family. CLIP subfamily.</text>
</comment>
<dbReference type="InterPro" id="IPR001254">
    <property type="entry name" value="Trypsin_dom"/>
</dbReference>
<feature type="domain" description="Peptidase S1" evidence="4">
    <location>
        <begin position="26"/>
        <end position="249"/>
    </location>
</feature>
<dbReference type="OrthoDB" id="8440449at2759"/>
<organism evidence="5 6">
    <name type="scientific">Pygocentrus nattereri</name>
    <name type="common">Red-bellied piranha</name>
    <dbReference type="NCBI Taxonomy" id="42514"/>
    <lineage>
        <taxon>Eukaryota</taxon>
        <taxon>Metazoa</taxon>
        <taxon>Chordata</taxon>
        <taxon>Craniata</taxon>
        <taxon>Vertebrata</taxon>
        <taxon>Euteleostomi</taxon>
        <taxon>Actinopterygii</taxon>
        <taxon>Neopterygii</taxon>
        <taxon>Teleostei</taxon>
        <taxon>Ostariophysi</taxon>
        <taxon>Characiformes</taxon>
        <taxon>Characoidei</taxon>
        <taxon>Pygocentrus</taxon>
    </lineage>
</organism>
<dbReference type="FunFam" id="2.40.10.10:FF:000002">
    <property type="entry name" value="Transmembrane protease serine"/>
    <property type="match status" value="1"/>
</dbReference>
<dbReference type="STRING" id="42514.ENSPNAP00000026899"/>
<proteinExistence type="inferred from homology"/>
<dbReference type="Pfam" id="PF00089">
    <property type="entry name" value="Trypsin"/>
    <property type="match status" value="1"/>
</dbReference>
<dbReference type="FunFam" id="2.40.10.10:FF:000068">
    <property type="entry name" value="transmembrane protease serine 2"/>
    <property type="match status" value="1"/>
</dbReference>
<dbReference type="PANTHER" id="PTHR24271:SF87">
    <property type="entry name" value="ARGININE ESTERASE-LIKE-RELATED"/>
    <property type="match status" value="1"/>
</dbReference>
<name>A0A3B4DVA3_PYGNA</name>
<dbReference type="RefSeq" id="XP_017567540.1">
    <property type="nucleotide sequence ID" value="XM_017712051.2"/>
</dbReference>
<dbReference type="SUPFAM" id="SSF50494">
    <property type="entry name" value="Trypsin-like serine proteases"/>
    <property type="match status" value="1"/>
</dbReference>
<evidence type="ECO:0000256" key="1">
    <source>
        <dbReference type="ARBA" id="ARBA00023157"/>
    </source>
</evidence>
<reference evidence="5" key="2">
    <citation type="submission" date="2025-08" db="UniProtKB">
        <authorList>
            <consortium name="Ensembl"/>
        </authorList>
    </citation>
    <scope>IDENTIFICATION</scope>
</reference>
<protein>
    <recommendedName>
        <fullName evidence="4">Peptidase S1 domain-containing protein</fullName>
    </recommendedName>
</protein>
<dbReference type="InterPro" id="IPR009003">
    <property type="entry name" value="Peptidase_S1_PA"/>
</dbReference>
<evidence type="ECO:0000259" key="4">
    <source>
        <dbReference type="PROSITE" id="PS50240"/>
    </source>
</evidence>
<dbReference type="CDD" id="cd00190">
    <property type="entry name" value="Tryp_SPc"/>
    <property type="match status" value="1"/>
</dbReference>
<dbReference type="PANTHER" id="PTHR24271">
    <property type="entry name" value="KALLIKREIN-RELATED"/>
    <property type="match status" value="1"/>
</dbReference>
<dbReference type="Proteomes" id="UP001501920">
    <property type="component" value="Chromosome 15"/>
</dbReference>
<dbReference type="GO" id="GO:0006508">
    <property type="term" value="P:proteolysis"/>
    <property type="evidence" value="ECO:0007669"/>
    <property type="project" value="InterPro"/>
</dbReference>
<dbReference type="InterPro" id="IPR018114">
    <property type="entry name" value="TRYPSIN_HIS"/>
</dbReference>
<dbReference type="GeneTree" id="ENSGT00910000144271"/>
<evidence type="ECO:0000256" key="2">
    <source>
        <dbReference type="ARBA" id="ARBA00024195"/>
    </source>
</evidence>
<reference evidence="5 6" key="1">
    <citation type="submission" date="2020-10" db="EMBL/GenBank/DDBJ databases">
        <title>Pygocentrus nattereri (red-bellied piranha) genome, fPygNat1, primary haplotype.</title>
        <authorList>
            <person name="Myers G."/>
            <person name="Meyer A."/>
            <person name="Karagic N."/>
            <person name="Pippel M."/>
            <person name="Winkler S."/>
            <person name="Tracey A."/>
            <person name="Wood J."/>
            <person name="Formenti G."/>
            <person name="Howe K."/>
            <person name="Fedrigo O."/>
            <person name="Jarvis E.D."/>
        </authorList>
    </citation>
    <scope>NUCLEOTIDE SEQUENCE [LARGE SCALE GENOMIC DNA]</scope>
</reference>
<evidence type="ECO:0000313" key="5">
    <source>
        <dbReference type="Ensembl" id="ENSPNAP00000026899.1"/>
    </source>
</evidence>
<dbReference type="InterPro" id="IPR001314">
    <property type="entry name" value="Peptidase_S1A"/>
</dbReference>
<sequence>MAVVSLLLLTALLPYLGRTAHVDVGIVNGTETKPHSRPYMVSVQRKGKHICGGFLVSEHFVMTAAHCWNQEEKLTVVIGAHELKTVSTADRKEVKFYHIHPMYDSSTLFNDIMLLQLNRTAKKSKKVNWISITNKDKDIKAKSVCSVAGWGKQKSKGAPSARLMEVDVSIIDQKACHKYWHTNYSVTRMMCAGGHGGFCQGDSGGPLVCKGTAVGIVSFTDDGDCSYPKLPNVYTKISKFLPWIKGIMGSME</sequence>
<dbReference type="InterPro" id="IPR043504">
    <property type="entry name" value="Peptidase_S1_PA_chymotrypsin"/>
</dbReference>
<keyword evidence="3" id="KW-0732">Signal</keyword>
<keyword evidence="6" id="KW-1185">Reference proteome</keyword>
<reference evidence="5" key="3">
    <citation type="submission" date="2025-09" db="UniProtKB">
        <authorList>
            <consortium name="Ensembl"/>
        </authorList>
    </citation>
    <scope>IDENTIFICATION</scope>
</reference>
<dbReference type="SMART" id="SM00020">
    <property type="entry name" value="Tryp_SPc"/>
    <property type="match status" value="1"/>
</dbReference>
<evidence type="ECO:0000256" key="3">
    <source>
        <dbReference type="SAM" id="SignalP"/>
    </source>
</evidence>
<dbReference type="GeneID" id="108435912"/>